<comment type="caution">
    <text evidence="1">The sequence shown here is derived from an EMBL/GenBank/DDBJ whole genome shotgun (WGS) entry which is preliminary data.</text>
</comment>
<dbReference type="Proteomes" id="UP001196413">
    <property type="component" value="Unassembled WGS sequence"/>
</dbReference>
<evidence type="ECO:0000313" key="2">
    <source>
        <dbReference type="Proteomes" id="UP001196413"/>
    </source>
</evidence>
<protein>
    <submittedName>
        <fullName evidence="1">Uncharacterized protein</fullName>
    </submittedName>
</protein>
<dbReference type="EMBL" id="JAHQIW010006059">
    <property type="protein sequence ID" value="KAJ1367984.1"/>
    <property type="molecule type" value="Genomic_DNA"/>
</dbReference>
<name>A0AAD5WF57_PARTN</name>
<reference evidence="1" key="1">
    <citation type="submission" date="2021-06" db="EMBL/GenBank/DDBJ databases">
        <title>Parelaphostrongylus tenuis whole genome reference sequence.</title>
        <authorList>
            <person name="Garwood T.J."/>
            <person name="Larsen P.A."/>
            <person name="Fountain-Jones N.M."/>
            <person name="Garbe J.R."/>
            <person name="Macchietto M.G."/>
            <person name="Kania S.A."/>
            <person name="Gerhold R.W."/>
            <person name="Richards J.E."/>
            <person name="Wolf T.M."/>
        </authorList>
    </citation>
    <scope>NUCLEOTIDE SEQUENCE</scope>
    <source>
        <strain evidence="1">MNPRO001-30</strain>
        <tissue evidence="1">Meninges</tissue>
    </source>
</reference>
<evidence type="ECO:0000313" key="1">
    <source>
        <dbReference type="EMBL" id="KAJ1367984.1"/>
    </source>
</evidence>
<dbReference type="AlphaFoldDB" id="A0AAD5WF57"/>
<sequence length="50" mass="5831">MDDDRLHNYDSIRRIREWYSSSDAVRQEYAAELISSLSSTSLSFVNDVCE</sequence>
<accession>A0AAD5WF57</accession>
<proteinExistence type="predicted"/>
<gene>
    <name evidence="1" type="ORF">KIN20_029028</name>
</gene>
<keyword evidence="2" id="KW-1185">Reference proteome</keyword>
<organism evidence="1 2">
    <name type="scientific">Parelaphostrongylus tenuis</name>
    <name type="common">Meningeal worm</name>
    <dbReference type="NCBI Taxonomy" id="148309"/>
    <lineage>
        <taxon>Eukaryota</taxon>
        <taxon>Metazoa</taxon>
        <taxon>Ecdysozoa</taxon>
        <taxon>Nematoda</taxon>
        <taxon>Chromadorea</taxon>
        <taxon>Rhabditida</taxon>
        <taxon>Rhabditina</taxon>
        <taxon>Rhabditomorpha</taxon>
        <taxon>Strongyloidea</taxon>
        <taxon>Metastrongylidae</taxon>
        <taxon>Parelaphostrongylus</taxon>
    </lineage>
</organism>